<evidence type="ECO:0000256" key="6">
    <source>
        <dbReference type="ARBA" id="ARBA00022553"/>
    </source>
</evidence>
<keyword evidence="12 25" id="KW-1133">Transmembrane helix</keyword>
<dbReference type="InterPro" id="IPR017937">
    <property type="entry name" value="Thioredoxin_CS"/>
</dbReference>
<comment type="subunit">
    <text evidence="20">Interacts with ATP2A2.</text>
</comment>
<keyword evidence="8 26" id="KW-0732">Signal</keyword>
<keyword evidence="5" id="KW-0964">Secreted</keyword>
<evidence type="ECO:0000256" key="10">
    <source>
        <dbReference type="ARBA" id="ARBA00022824"/>
    </source>
</evidence>
<keyword evidence="13" id="KW-0496">Mitochondrion</keyword>
<evidence type="ECO:0000256" key="4">
    <source>
        <dbReference type="ARBA" id="ARBA00022448"/>
    </source>
</evidence>
<dbReference type="GO" id="GO:0005789">
    <property type="term" value="C:endoplasmic reticulum membrane"/>
    <property type="evidence" value="ECO:0007669"/>
    <property type="project" value="UniProtKB-SubCell"/>
</dbReference>
<feature type="chain" id="PRO_5006875806" description="Thioredoxin-related transmembrane protein 1" evidence="26">
    <location>
        <begin position="17"/>
        <end position="623"/>
    </location>
</feature>
<evidence type="ECO:0000256" key="9">
    <source>
        <dbReference type="ARBA" id="ARBA00022734"/>
    </source>
</evidence>
<feature type="domain" description="Galectin" evidence="27">
    <location>
        <begin position="310"/>
        <end position="456"/>
    </location>
</feature>
<keyword evidence="6" id="KW-0597">Phosphoprotein</keyword>
<evidence type="ECO:0000256" key="25">
    <source>
        <dbReference type="SAM" id="Phobius"/>
    </source>
</evidence>
<feature type="compositionally biased region" description="Basic residues" evidence="24">
    <location>
        <begin position="210"/>
        <end position="220"/>
    </location>
</feature>
<dbReference type="CDD" id="cd00070">
    <property type="entry name" value="GLECT"/>
    <property type="match status" value="2"/>
</dbReference>
<accession>A0A0V1CD19</accession>
<dbReference type="Pfam" id="PF00337">
    <property type="entry name" value="Gal-bind_lectin"/>
    <property type="match status" value="2"/>
</dbReference>
<keyword evidence="15" id="KW-0564">Palmitate</keyword>
<dbReference type="InterPro" id="IPR013766">
    <property type="entry name" value="Thioredoxin_domain"/>
</dbReference>
<dbReference type="Pfam" id="PF00085">
    <property type="entry name" value="Thioredoxin"/>
    <property type="match status" value="1"/>
</dbReference>
<sequence>MKQILLILCFTVAINAASKLLYHINEDNWKQILKDEWMIEFHAPWCPACKDLSKAWSSFAEWSKDLKIKVAEVDVTSNPGLSGRFLVTALPTILHVKDGIFRTYTGARDKEDFVSFIEKKKWTIVDPLPSWKHPDSFQMGIVSLFFKLSMAVRDLHVTLIEKYGLSSWMSYSLFGFITLFLGCVLGFVIVFIIDRVFPTKLPSTTTPTTKVHKKGKAKNRKANDKSSGDSAPHSESEHHANEDNTRRRKSKFSSIQFNWMCNNIISTSAFTDRTIAGRYHSVTVSTLCVCLSIMESNAGKNKIYTPSVPYAAVIPQGVEKNRTIVVQGLVTSSGHKLLCCSSEKCFSHFAVNLCCGVRTEGDHRDDIALHIDVRFGLENIVVLNSLIQDTWGTEERHRNPCRRGQPFRIKITAFQDRYQMAMNQDLFMEYYHRVPIENIKVLQIEGCVVVDIIEYAYSEAHIVKDYILNHIDEYALAHPKETTVLCPKVPVSVPIKYSKDHFPVIFINAKMVRLPTAFEIDFLAGEDIALRSKFNFDDQIIVRNARVNGKWGVEEQRSYCFPFVPQYHEDFEITCDEKRFAVRAGDLHLYSFLHRIEPYLIDTMRISGDVKIIKIRIKRKFTF</sequence>
<dbReference type="GO" id="GO:0003756">
    <property type="term" value="F:protein disulfide isomerase activity"/>
    <property type="evidence" value="ECO:0007669"/>
    <property type="project" value="UniProtKB-ARBA"/>
</dbReference>
<keyword evidence="16" id="KW-1015">Disulfide bond</keyword>
<dbReference type="SMART" id="SM00276">
    <property type="entry name" value="GLECT"/>
    <property type="match status" value="2"/>
</dbReference>
<proteinExistence type="predicted"/>
<name>A0A0V1CD19_TRIBR</name>
<dbReference type="Proteomes" id="UP000054653">
    <property type="component" value="Unassembled WGS sequence"/>
</dbReference>
<evidence type="ECO:0000256" key="17">
    <source>
        <dbReference type="ARBA" id="ARBA00023235"/>
    </source>
</evidence>
<dbReference type="SUPFAM" id="SSF52833">
    <property type="entry name" value="Thioredoxin-like"/>
    <property type="match status" value="1"/>
</dbReference>
<keyword evidence="19" id="KW-0449">Lipoprotein</keyword>
<dbReference type="STRING" id="45882.A0A0V1CD19"/>
<keyword evidence="9" id="KW-0430">Lectin</keyword>
<dbReference type="InterPro" id="IPR052454">
    <property type="entry name" value="TMX_domain-containing"/>
</dbReference>
<dbReference type="OrthoDB" id="6251307at2759"/>
<keyword evidence="18" id="KW-0676">Redox-active center</keyword>
<evidence type="ECO:0000256" key="8">
    <source>
        <dbReference type="ARBA" id="ARBA00022729"/>
    </source>
</evidence>
<keyword evidence="14 25" id="KW-0472">Membrane</keyword>
<organism evidence="29 30">
    <name type="scientific">Trichinella britovi</name>
    <name type="common">Parasitic roundworm</name>
    <dbReference type="NCBI Taxonomy" id="45882"/>
    <lineage>
        <taxon>Eukaryota</taxon>
        <taxon>Metazoa</taxon>
        <taxon>Ecdysozoa</taxon>
        <taxon>Nematoda</taxon>
        <taxon>Enoplea</taxon>
        <taxon>Dorylaimia</taxon>
        <taxon>Trichinellida</taxon>
        <taxon>Trichinellidae</taxon>
        <taxon>Trichinella</taxon>
    </lineage>
</organism>
<gene>
    <name evidence="29" type="primary">sde2</name>
    <name evidence="29" type="ORF">T03_6650</name>
</gene>
<evidence type="ECO:0000256" key="14">
    <source>
        <dbReference type="ARBA" id="ARBA00023136"/>
    </source>
</evidence>
<evidence type="ECO:0000256" key="15">
    <source>
        <dbReference type="ARBA" id="ARBA00023139"/>
    </source>
</evidence>
<keyword evidence="7 25" id="KW-0812">Transmembrane</keyword>
<evidence type="ECO:0000256" key="24">
    <source>
        <dbReference type="SAM" id="MobiDB-lite"/>
    </source>
</evidence>
<evidence type="ECO:0000256" key="19">
    <source>
        <dbReference type="ARBA" id="ARBA00023288"/>
    </source>
</evidence>
<keyword evidence="4" id="KW-0813">Transport</keyword>
<dbReference type="SUPFAM" id="SSF49899">
    <property type="entry name" value="Concanavalin A-like lectins/glucanases"/>
    <property type="match status" value="2"/>
</dbReference>
<evidence type="ECO:0000256" key="7">
    <source>
        <dbReference type="ARBA" id="ARBA00022692"/>
    </source>
</evidence>
<comment type="caution">
    <text evidence="29">The sequence shown here is derived from an EMBL/GenBank/DDBJ whole genome shotgun (WGS) entry which is preliminary data.</text>
</comment>
<keyword evidence="17" id="KW-0413">Isomerase</keyword>
<dbReference type="Gene3D" id="2.60.120.200">
    <property type="match status" value="2"/>
</dbReference>
<dbReference type="PROSITE" id="PS51304">
    <property type="entry name" value="GALECTIN"/>
    <property type="match status" value="2"/>
</dbReference>
<dbReference type="PROSITE" id="PS00194">
    <property type="entry name" value="THIOREDOXIN_1"/>
    <property type="match status" value="1"/>
</dbReference>
<evidence type="ECO:0000256" key="11">
    <source>
        <dbReference type="ARBA" id="ARBA00022982"/>
    </source>
</evidence>
<dbReference type="GO" id="GO:0015036">
    <property type="term" value="F:disulfide oxidoreductase activity"/>
    <property type="evidence" value="ECO:0007669"/>
    <property type="project" value="TreeGrafter"/>
</dbReference>
<evidence type="ECO:0000256" key="12">
    <source>
        <dbReference type="ARBA" id="ARBA00022989"/>
    </source>
</evidence>
<feature type="signal peptide" evidence="26">
    <location>
        <begin position="1"/>
        <end position="16"/>
    </location>
</feature>
<dbReference type="AlphaFoldDB" id="A0A0V1CD19"/>
<evidence type="ECO:0000313" key="30">
    <source>
        <dbReference type="Proteomes" id="UP000054653"/>
    </source>
</evidence>
<reference evidence="29 30" key="1">
    <citation type="submission" date="2015-01" db="EMBL/GenBank/DDBJ databases">
        <title>Evolution of Trichinella species and genotypes.</title>
        <authorList>
            <person name="Korhonen P.K."/>
            <person name="Edoardo P."/>
            <person name="Giuseppe L.R."/>
            <person name="Gasser R.B."/>
        </authorList>
    </citation>
    <scope>NUCLEOTIDE SEQUENCE [LARGE SCALE GENOMIC DNA]</scope>
    <source>
        <strain evidence="29">ISS120</strain>
    </source>
</reference>
<dbReference type="EMBL" id="JYDI01000257">
    <property type="protein sequence ID" value="KRY47074.1"/>
    <property type="molecule type" value="Genomic_DNA"/>
</dbReference>
<protein>
    <recommendedName>
        <fullName evidence="21">Thioredoxin-related transmembrane protein 1</fullName>
    </recommendedName>
    <alternativeName>
        <fullName evidence="23">Protein disulfide-isomerase TMX1</fullName>
    </alternativeName>
    <alternativeName>
        <fullName evidence="22">Thioredoxin domain-containing protein 1</fullName>
    </alternativeName>
</protein>
<feature type="domain" description="Thioredoxin" evidence="28">
    <location>
        <begin position="10"/>
        <end position="122"/>
    </location>
</feature>
<evidence type="ECO:0000256" key="16">
    <source>
        <dbReference type="ARBA" id="ARBA00023157"/>
    </source>
</evidence>
<evidence type="ECO:0000256" key="3">
    <source>
        <dbReference type="ARBA" id="ARBA00004613"/>
    </source>
</evidence>
<evidence type="ECO:0000259" key="27">
    <source>
        <dbReference type="PROSITE" id="PS51304"/>
    </source>
</evidence>
<dbReference type="GO" id="GO:0005576">
    <property type="term" value="C:extracellular region"/>
    <property type="evidence" value="ECO:0007669"/>
    <property type="project" value="UniProtKB-SubCell"/>
</dbReference>
<dbReference type="SMART" id="SM00908">
    <property type="entry name" value="Gal-bind_lectin"/>
    <property type="match status" value="2"/>
</dbReference>
<evidence type="ECO:0000256" key="23">
    <source>
        <dbReference type="ARBA" id="ARBA00076905"/>
    </source>
</evidence>
<dbReference type="PANTHER" id="PTHR46107">
    <property type="entry name" value="DUMPY: SHORTER THAN WILD-TYPE"/>
    <property type="match status" value="1"/>
</dbReference>
<evidence type="ECO:0000256" key="18">
    <source>
        <dbReference type="ARBA" id="ARBA00023284"/>
    </source>
</evidence>
<dbReference type="GO" id="GO:0031966">
    <property type="term" value="C:mitochondrial membrane"/>
    <property type="evidence" value="ECO:0007669"/>
    <property type="project" value="UniProtKB-SubCell"/>
</dbReference>
<dbReference type="InterPro" id="IPR036249">
    <property type="entry name" value="Thioredoxin-like_sf"/>
</dbReference>
<keyword evidence="10" id="KW-0256">Endoplasmic reticulum</keyword>
<keyword evidence="11" id="KW-0249">Electron transport</keyword>
<dbReference type="InterPro" id="IPR001079">
    <property type="entry name" value="Galectin_CRD"/>
</dbReference>
<dbReference type="FunFam" id="3.40.30.10:FF:000117">
    <property type="entry name" value="thioredoxin-related transmembrane protein 1"/>
    <property type="match status" value="1"/>
</dbReference>
<evidence type="ECO:0000256" key="2">
    <source>
        <dbReference type="ARBA" id="ARBA00004583"/>
    </source>
</evidence>
<evidence type="ECO:0000313" key="29">
    <source>
        <dbReference type="EMBL" id="KRY47074.1"/>
    </source>
</evidence>
<feature type="compositionally biased region" description="Basic and acidic residues" evidence="24">
    <location>
        <begin position="221"/>
        <end position="245"/>
    </location>
</feature>
<evidence type="ECO:0000256" key="20">
    <source>
        <dbReference type="ARBA" id="ARBA00062962"/>
    </source>
</evidence>
<evidence type="ECO:0000256" key="22">
    <source>
        <dbReference type="ARBA" id="ARBA00075863"/>
    </source>
</evidence>
<dbReference type="PROSITE" id="PS51352">
    <property type="entry name" value="THIOREDOXIN_2"/>
    <property type="match status" value="1"/>
</dbReference>
<evidence type="ECO:0000256" key="1">
    <source>
        <dbReference type="ARBA" id="ARBA00004115"/>
    </source>
</evidence>
<keyword evidence="30" id="KW-1185">Reference proteome</keyword>
<dbReference type="GO" id="GO:0030246">
    <property type="term" value="F:carbohydrate binding"/>
    <property type="evidence" value="ECO:0007669"/>
    <property type="project" value="UniProtKB-KW"/>
</dbReference>
<feature type="domain" description="Galectin" evidence="27">
    <location>
        <begin position="489"/>
        <end position="618"/>
    </location>
</feature>
<evidence type="ECO:0000256" key="21">
    <source>
        <dbReference type="ARBA" id="ARBA00072260"/>
    </source>
</evidence>
<dbReference type="PANTHER" id="PTHR46107:SF3">
    <property type="entry name" value="THIOREDOXIN DOMAIN-CONTAINING PROTEIN"/>
    <property type="match status" value="1"/>
</dbReference>
<evidence type="ECO:0000259" key="28">
    <source>
        <dbReference type="PROSITE" id="PS51352"/>
    </source>
</evidence>
<evidence type="ECO:0000256" key="5">
    <source>
        <dbReference type="ARBA" id="ARBA00022525"/>
    </source>
</evidence>
<feature type="transmembrane region" description="Helical" evidence="25">
    <location>
        <begin position="168"/>
        <end position="193"/>
    </location>
</feature>
<comment type="subcellular location">
    <subcellularLocation>
        <location evidence="1">Endoplasmic reticulum membrane</location>
        <topology evidence="1">Single-pass type I membrane protein</topology>
    </subcellularLocation>
    <subcellularLocation>
        <location evidence="2">Mitochondrion membrane</location>
        <topology evidence="2">Single-pass type I membrane protein</topology>
    </subcellularLocation>
    <subcellularLocation>
        <location evidence="3">Secreted</location>
    </subcellularLocation>
</comment>
<dbReference type="Gene3D" id="3.40.30.10">
    <property type="entry name" value="Glutaredoxin"/>
    <property type="match status" value="1"/>
</dbReference>
<evidence type="ECO:0000256" key="13">
    <source>
        <dbReference type="ARBA" id="ARBA00023128"/>
    </source>
</evidence>
<evidence type="ECO:0000256" key="26">
    <source>
        <dbReference type="SAM" id="SignalP"/>
    </source>
</evidence>
<dbReference type="InterPro" id="IPR013320">
    <property type="entry name" value="ConA-like_dom_sf"/>
</dbReference>
<feature type="region of interest" description="Disordered" evidence="24">
    <location>
        <begin position="204"/>
        <end position="248"/>
    </location>
</feature>